<reference evidence="3" key="2">
    <citation type="journal article" date="2008" name="Insect Biochem. Mol. Biol.">
        <title>The genome of a lepidopteran model insect, the silkworm Bombyx mori.</title>
        <authorList>
            <consortium name="International Silkworm Genome Consortium"/>
        </authorList>
    </citation>
    <scope>NUCLEOTIDE SEQUENCE [LARGE SCALE GENOMIC DNA]</scope>
    <source>
        <strain evidence="3">p50T</strain>
    </source>
</reference>
<dbReference type="EMBL" id="EF427620">
    <property type="protein sequence ID" value="ABO09846.1"/>
    <property type="molecule type" value="mRNA"/>
</dbReference>
<dbReference type="Proteomes" id="UP000005204">
    <property type="component" value="Unassembled WGS sequence"/>
</dbReference>
<protein>
    <submittedName>
        <fullName evidence="1">Tal-like protein 2A</fullName>
    </submittedName>
</protein>
<reference evidence="2" key="3">
    <citation type="submission" date="2022-06" db="UniProtKB">
        <authorList>
            <consortium name="EnsemblMetazoa"/>
        </authorList>
    </citation>
    <scope>IDENTIFICATION</scope>
    <source>
        <strain evidence="2">p50T (Dazao)</strain>
    </source>
</reference>
<organism evidence="1">
    <name type="scientific">Bombyx mori</name>
    <name type="common">Silk moth</name>
    <dbReference type="NCBI Taxonomy" id="7091"/>
    <lineage>
        <taxon>Eukaryota</taxon>
        <taxon>Metazoa</taxon>
        <taxon>Ecdysozoa</taxon>
        <taxon>Arthropoda</taxon>
        <taxon>Hexapoda</taxon>
        <taxon>Insecta</taxon>
        <taxon>Pterygota</taxon>
        <taxon>Neoptera</taxon>
        <taxon>Endopterygota</taxon>
        <taxon>Lepidoptera</taxon>
        <taxon>Glossata</taxon>
        <taxon>Ditrysia</taxon>
        <taxon>Bombycoidea</taxon>
        <taxon>Bombycidae</taxon>
        <taxon>Bombycinae</taxon>
        <taxon>Bombyx</taxon>
    </lineage>
</organism>
<sequence length="11" mass="1267">MELTLDPTGQY</sequence>
<accession>A3RLR3</accession>
<keyword evidence="3" id="KW-1185">Reference proteome</keyword>
<proteinExistence type="evidence at transcript level"/>
<name>A3RLR3_BOMMO</name>
<evidence type="ECO:0000313" key="3">
    <source>
        <dbReference type="Proteomes" id="UP000005204"/>
    </source>
</evidence>
<evidence type="ECO:0000313" key="2">
    <source>
        <dbReference type="EnsemblMetazoa" id="NP_001127961.1"/>
    </source>
</evidence>
<evidence type="ECO:0000313" key="1">
    <source>
        <dbReference type="EMBL" id="ABO09846.1"/>
    </source>
</evidence>
<dbReference type="EnsemblMetazoa" id="NM_001134489.1">
    <property type="protein sequence ID" value="NP_001127961.1"/>
    <property type="gene ID" value="GeneID_100101224"/>
</dbReference>
<reference evidence="1" key="1">
    <citation type="journal article" date="2007" name="PLoS Biol.">
        <title>Peptides encoded by short ORFs control development and define a new eukaryotic gene family.</title>
        <authorList>
            <person name="Galindo M.I."/>
            <person name="Pueyo J.I."/>
            <person name="Fouix S."/>
            <person name="Bishop S.A."/>
            <person name="Couso J.P."/>
        </authorList>
    </citation>
    <scope>NUCLEOTIDE SEQUENCE</scope>
</reference>
<gene>
    <name evidence="2" type="primary">100101224</name>
</gene>